<reference evidence="5 6" key="1">
    <citation type="submission" date="2023-01" db="EMBL/GenBank/DDBJ databases">
        <title>Psychrosphaera sp. nov., isolated from marine algae.</title>
        <authorList>
            <person name="Bayburt H."/>
            <person name="Choi B.J."/>
            <person name="Kim J.M."/>
            <person name="Choi D.G."/>
            <person name="Jeon C.O."/>
        </authorList>
    </citation>
    <scope>NUCLEOTIDE SEQUENCE [LARGE SCALE GENOMIC DNA]</scope>
    <source>
        <strain evidence="5 6">G1-22</strain>
    </source>
</reference>
<protein>
    <submittedName>
        <fullName evidence="5">Endo-1,4-beta-xylanase</fullName>
    </submittedName>
</protein>
<dbReference type="InterPro" id="IPR001000">
    <property type="entry name" value="GH10_dom"/>
</dbReference>
<dbReference type="InterPro" id="IPR017853">
    <property type="entry name" value="GH"/>
</dbReference>
<evidence type="ECO:0000256" key="2">
    <source>
        <dbReference type="ARBA" id="ARBA00023277"/>
    </source>
</evidence>
<dbReference type="Proteomes" id="UP001528411">
    <property type="component" value="Unassembled WGS sequence"/>
</dbReference>
<accession>A0ABT5FI02</accession>
<evidence type="ECO:0000256" key="3">
    <source>
        <dbReference type="ARBA" id="ARBA00023326"/>
    </source>
</evidence>
<keyword evidence="2" id="KW-0119">Carbohydrate metabolism</keyword>
<evidence type="ECO:0000259" key="4">
    <source>
        <dbReference type="PROSITE" id="PS51760"/>
    </source>
</evidence>
<keyword evidence="3" id="KW-0624">Polysaccharide degradation</keyword>
<proteinExistence type="predicted"/>
<evidence type="ECO:0000256" key="1">
    <source>
        <dbReference type="ARBA" id="ARBA00022801"/>
    </source>
</evidence>
<sequence>MDPYKAGLPEDIEAQLTARYKALFELFYKKRDKIDRVTFWGLHDGMSWKNGYPIPNRTNYPLLWDRDLNPKPAIKAIAEIVK</sequence>
<dbReference type="Gene3D" id="3.20.20.80">
    <property type="entry name" value="Glycosidases"/>
    <property type="match status" value="1"/>
</dbReference>
<feature type="domain" description="GH10" evidence="4">
    <location>
        <begin position="1"/>
        <end position="80"/>
    </location>
</feature>
<comment type="caution">
    <text evidence="5">The sequence shown here is derived from an EMBL/GenBank/DDBJ whole genome shotgun (WGS) entry which is preliminary data.</text>
</comment>
<evidence type="ECO:0000313" key="5">
    <source>
        <dbReference type="EMBL" id="MDC2890828.1"/>
    </source>
</evidence>
<keyword evidence="6" id="KW-1185">Reference proteome</keyword>
<organism evidence="5 6">
    <name type="scientific">Psychrosphaera algicola</name>
    <dbReference type="NCBI Taxonomy" id="3023714"/>
    <lineage>
        <taxon>Bacteria</taxon>
        <taxon>Pseudomonadati</taxon>
        <taxon>Pseudomonadota</taxon>
        <taxon>Gammaproteobacteria</taxon>
        <taxon>Alteromonadales</taxon>
        <taxon>Pseudoalteromonadaceae</taxon>
        <taxon>Psychrosphaera</taxon>
    </lineage>
</organism>
<dbReference type="PROSITE" id="PS51760">
    <property type="entry name" value="GH10_2"/>
    <property type="match status" value="1"/>
</dbReference>
<dbReference type="EMBL" id="JAQOMS010000002">
    <property type="protein sequence ID" value="MDC2890828.1"/>
    <property type="molecule type" value="Genomic_DNA"/>
</dbReference>
<gene>
    <name evidence="5" type="ORF">PN838_21385</name>
</gene>
<keyword evidence="1" id="KW-0378">Hydrolase</keyword>
<dbReference type="Pfam" id="PF00331">
    <property type="entry name" value="Glyco_hydro_10"/>
    <property type="match status" value="1"/>
</dbReference>
<name>A0ABT5FI02_9GAMM</name>
<dbReference type="SUPFAM" id="SSF51445">
    <property type="entry name" value="(Trans)glycosidases"/>
    <property type="match status" value="1"/>
</dbReference>
<dbReference type="RefSeq" id="WP_272181914.1">
    <property type="nucleotide sequence ID" value="NZ_JAQOMS010000002.1"/>
</dbReference>
<evidence type="ECO:0000313" key="6">
    <source>
        <dbReference type="Proteomes" id="UP001528411"/>
    </source>
</evidence>